<feature type="compositionally biased region" description="Polar residues" evidence="1">
    <location>
        <begin position="459"/>
        <end position="475"/>
    </location>
</feature>
<dbReference type="InterPro" id="IPR047137">
    <property type="entry name" value="ORF3"/>
</dbReference>
<feature type="compositionally biased region" description="Acidic residues" evidence="1">
    <location>
        <begin position="379"/>
        <end position="390"/>
    </location>
</feature>
<gene>
    <name evidence="3" type="ORF">GCM10022261_20000</name>
</gene>
<feature type="compositionally biased region" description="Low complexity" evidence="1">
    <location>
        <begin position="310"/>
        <end position="326"/>
    </location>
</feature>
<evidence type="ECO:0000259" key="2">
    <source>
        <dbReference type="Pfam" id="PF03364"/>
    </source>
</evidence>
<feature type="compositionally biased region" description="Acidic residues" evidence="1">
    <location>
        <begin position="436"/>
        <end position="451"/>
    </location>
</feature>
<dbReference type="InterPro" id="IPR005031">
    <property type="entry name" value="COQ10_START"/>
</dbReference>
<dbReference type="Proteomes" id="UP001501586">
    <property type="component" value="Unassembled WGS sequence"/>
</dbReference>
<keyword evidence="4" id="KW-1185">Reference proteome</keyword>
<dbReference type="PANTHER" id="PTHR33824">
    <property type="entry name" value="POLYKETIDE CYCLASE/DEHYDRASE AND LIPID TRANSPORT SUPERFAMILY PROTEIN"/>
    <property type="match status" value="1"/>
</dbReference>
<organism evidence="3 4">
    <name type="scientific">Brevibacterium daeguense</name>
    <dbReference type="NCBI Taxonomy" id="909936"/>
    <lineage>
        <taxon>Bacteria</taxon>
        <taxon>Bacillati</taxon>
        <taxon>Actinomycetota</taxon>
        <taxon>Actinomycetes</taxon>
        <taxon>Micrococcales</taxon>
        <taxon>Brevibacteriaceae</taxon>
        <taxon>Brevibacterium</taxon>
    </lineage>
</organism>
<feature type="compositionally biased region" description="Acidic residues" evidence="1">
    <location>
        <begin position="415"/>
        <end position="425"/>
    </location>
</feature>
<comment type="caution">
    <text evidence="3">The sequence shown here is derived from an EMBL/GenBank/DDBJ whole genome shotgun (WGS) entry which is preliminary data.</text>
</comment>
<feature type="compositionally biased region" description="Acidic residues" evidence="1">
    <location>
        <begin position="290"/>
        <end position="309"/>
    </location>
</feature>
<dbReference type="InterPro" id="IPR023393">
    <property type="entry name" value="START-like_dom_sf"/>
</dbReference>
<dbReference type="PANTHER" id="PTHR33824:SF7">
    <property type="entry name" value="POLYKETIDE CYCLASE_DEHYDRASE AND LIPID TRANSPORT SUPERFAMILY PROTEIN"/>
    <property type="match status" value="1"/>
</dbReference>
<proteinExistence type="predicted"/>
<dbReference type="Gene3D" id="3.30.530.20">
    <property type="match status" value="1"/>
</dbReference>
<feature type="compositionally biased region" description="Acidic residues" evidence="1">
    <location>
        <begin position="338"/>
        <end position="353"/>
    </location>
</feature>
<accession>A0ABP8EKG2</accession>
<feature type="domain" description="Coenzyme Q-binding protein COQ10 START" evidence="2">
    <location>
        <begin position="134"/>
        <end position="252"/>
    </location>
</feature>
<dbReference type="SUPFAM" id="SSF55961">
    <property type="entry name" value="Bet v1-like"/>
    <property type="match status" value="1"/>
</dbReference>
<evidence type="ECO:0000256" key="1">
    <source>
        <dbReference type="SAM" id="MobiDB-lite"/>
    </source>
</evidence>
<dbReference type="EMBL" id="BAABAZ010000006">
    <property type="protein sequence ID" value="GAA4284469.1"/>
    <property type="molecule type" value="Genomic_DNA"/>
</dbReference>
<evidence type="ECO:0000313" key="3">
    <source>
        <dbReference type="EMBL" id="GAA4284469.1"/>
    </source>
</evidence>
<sequence length="475" mass="51285">MAEQDQGQNSSGKSAKSAFGEIVDQLPLDELKNQLGDFASAAGEKAISSFSDRIDGLIERLNSVATGDGGGGAVSAAATKGAEKLAQGDSPVKAGLSGLMSGATESVKQVFGGGGGGGGKKKKKFSNIVETIEVGVPVRVAYNQWTQFEDWTGFMKKLEHSEEQSDEKLSFKGQIFLSHRSWQSTVIQQVPDEQIVWKSTGEKGYLDGGVTFHEITPRLTRIVVVIEYHPQGFVEKTGNIWRAAGRRIRVELKLFVNHVMTSTILDPDGVEGWRGEIRDSEVVRTHEEALEAEQEEQAQQEDSEEEGQDQDQPQGELEQGEPGQDQPQDEAQDRSEAESEQDQDQSQDEDQDQQTEAQDQGETQDEPSQGETQGSPSEPESDAQASDEDAQGSASEGDTGPAEDQPSADSGNQADADDEQEEAPAETDQPVHDQPTESDADSSGDESSSGDEDSKQQPEADQTQQEEPPAQSENQ</sequence>
<name>A0ABP8EKG2_9MICO</name>
<dbReference type="RefSeq" id="WP_236866528.1">
    <property type="nucleotide sequence ID" value="NZ_BAABAZ010000006.1"/>
</dbReference>
<evidence type="ECO:0000313" key="4">
    <source>
        <dbReference type="Proteomes" id="UP001501586"/>
    </source>
</evidence>
<reference evidence="4" key="1">
    <citation type="journal article" date="2019" name="Int. J. Syst. Evol. Microbiol.">
        <title>The Global Catalogue of Microorganisms (GCM) 10K type strain sequencing project: providing services to taxonomists for standard genome sequencing and annotation.</title>
        <authorList>
            <consortium name="The Broad Institute Genomics Platform"/>
            <consortium name="The Broad Institute Genome Sequencing Center for Infectious Disease"/>
            <person name="Wu L."/>
            <person name="Ma J."/>
        </authorList>
    </citation>
    <scope>NUCLEOTIDE SEQUENCE [LARGE SCALE GENOMIC DNA]</scope>
    <source>
        <strain evidence="4">JCM 17458</strain>
    </source>
</reference>
<dbReference type="CDD" id="cd07817">
    <property type="entry name" value="SRPBCC_8"/>
    <property type="match status" value="1"/>
</dbReference>
<protein>
    <recommendedName>
        <fullName evidence="2">Coenzyme Q-binding protein COQ10 START domain-containing protein</fullName>
    </recommendedName>
</protein>
<dbReference type="Pfam" id="PF03364">
    <property type="entry name" value="Polyketide_cyc"/>
    <property type="match status" value="1"/>
</dbReference>
<feature type="compositionally biased region" description="Polar residues" evidence="1">
    <location>
        <begin position="367"/>
        <end position="378"/>
    </location>
</feature>
<feature type="region of interest" description="Disordered" evidence="1">
    <location>
        <begin position="284"/>
        <end position="475"/>
    </location>
</feature>